<accession>A5GBV9</accession>
<dbReference type="InterPro" id="IPR036390">
    <property type="entry name" value="WH_DNA-bd_sf"/>
</dbReference>
<dbReference type="InterPro" id="IPR057022">
    <property type="entry name" value="PF0610-like_Zn_ribbon_C"/>
</dbReference>
<gene>
    <name evidence="3" type="ordered locus">Gura_0735</name>
</gene>
<dbReference type="HOGENOM" id="CLU_162441_0_0_7"/>
<evidence type="ECO:0000313" key="4">
    <source>
        <dbReference type="Proteomes" id="UP000006695"/>
    </source>
</evidence>
<dbReference type="EMBL" id="CP000698">
    <property type="protein sequence ID" value="ABQ24945.1"/>
    <property type="molecule type" value="Genomic_DNA"/>
</dbReference>
<dbReference type="PANTHER" id="PTHR40663">
    <property type="match status" value="1"/>
</dbReference>
<dbReference type="KEGG" id="gur:Gura_0735"/>
<keyword evidence="4" id="KW-1185">Reference proteome</keyword>
<name>A5GBV9_GEOUR</name>
<organism evidence="3 4">
    <name type="scientific">Geotalea uraniireducens (strain Rf4)</name>
    <name type="common">Geobacter uraniireducens</name>
    <dbReference type="NCBI Taxonomy" id="351605"/>
    <lineage>
        <taxon>Bacteria</taxon>
        <taxon>Pseudomonadati</taxon>
        <taxon>Thermodesulfobacteriota</taxon>
        <taxon>Desulfuromonadia</taxon>
        <taxon>Geobacterales</taxon>
        <taxon>Geobacteraceae</taxon>
        <taxon>Geotalea</taxon>
    </lineage>
</organism>
<evidence type="ECO:0000259" key="2">
    <source>
        <dbReference type="Pfam" id="PF23470"/>
    </source>
</evidence>
<reference evidence="3 4" key="1">
    <citation type="submission" date="2007-05" db="EMBL/GenBank/DDBJ databases">
        <title>Complete sequence of Geobacter uraniireducens Rf4.</title>
        <authorList>
            <consortium name="US DOE Joint Genome Institute"/>
            <person name="Copeland A."/>
            <person name="Lucas S."/>
            <person name="Lapidus A."/>
            <person name="Barry K."/>
            <person name="Detter J.C."/>
            <person name="Glavina del Rio T."/>
            <person name="Hammon N."/>
            <person name="Israni S."/>
            <person name="Dalin E."/>
            <person name="Tice H."/>
            <person name="Pitluck S."/>
            <person name="Chertkov O."/>
            <person name="Brettin T."/>
            <person name="Bruce D."/>
            <person name="Han C."/>
            <person name="Schmutz J."/>
            <person name="Larimer F."/>
            <person name="Land M."/>
            <person name="Hauser L."/>
            <person name="Kyrpides N."/>
            <person name="Mikhailova N."/>
            <person name="Shelobolina E."/>
            <person name="Aklujkar M."/>
            <person name="Lovley D."/>
            <person name="Richardson P."/>
        </authorList>
    </citation>
    <scope>NUCLEOTIDE SEQUENCE [LARGE SCALE GENOMIC DNA]</scope>
    <source>
        <strain evidence="3 4">Rf4</strain>
    </source>
</reference>
<dbReference type="STRING" id="351605.Gura_0735"/>
<dbReference type="AlphaFoldDB" id="A5GBV9"/>
<protein>
    <submittedName>
        <fullName evidence="3">Transcriptional regulator containing an HTH domain fused to a Zn-ribbon-like protein</fullName>
    </submittedName>
</protein>
<dbReference type="Proteomes" id="UP000006695">
    <property type="component" value="Chromosome"/>
</dbReference>
<dbReference type="SUPFAM" id="SSF46785">
    <property type="entry name" value="Winged helix' DNA-binding domain"/>
    <property type="match status" value="1"/>
</dbReference>
<proteinExistence type="predicted"/>
<dbReference type="OrthoDB" id="9800355at2"/>
<dbReference type="Pfam" id="PF23470">
    <property type="entry name" value="Zn_ribbon_PF0610"/>
    <property type="match status" value="1"/>
</dbReference>
<evidence type="ECO:0000313" key="3">
    <source>
        <dbReference type="EMBL" id="ABQ24945.1"/>
    </source>
</evidence>
<feature type="domain" description="PF0610-like rubredoxin-like zinc beta-ribbon C-terminal" evidence="2">
    <location>
        <begin position="56"/>
        <end position="95"/>
    </location>
</feature>
<dbReference type="Pfam" id="PF21476">
    <property type="entry name" value="PF0610-like_N"/>
    <property type="match status" value="1"/>
</dbReference>
<dbReference type="InterPro" id="IPR049159">
    <property type="entry name" value="PF0610-like_wHTH_N"/>
</dbReference>
<feature type="domain" description="PF0610-like winged HTH N-terminal" evidence="1">
    <location>
        <begin position="6"/>
        <end position="44"/>
    </location>
</feature>
<sequence length="97" mass="11122">MEQHDTLRHEIVSLLDGHELSAREISAEIGIGEKEVYGHLEHIQLHKRDLHLLITPAVCRKCGFVFRKRERLKKPGRCPVCRGELISEPLFSIEKSG</sequence>
<evidence type="ECO:0000259" key="1">
    <source>
        <dbReference type="Pfam" id="PF21476"/>
    </source>
</evidence>
<dbReference type="PANTHER" id="PTHR40663:SF2">
    <property type="entry name" value="TRANSCRIPTIONAL REGULATOR"/>
    <property type="match status" value="1"/>
</dbReference>
<dbReference type="InterPro" id="IPR038767">
    <property type="entry name" value="PF0610-like"/>
</dbReference>
<dbReference type="RefSeq" id="WP_011937669.1">
    <property type="nucleotide sequence ID" value="NC_009483.1"/>
</dbReference>